<gene>
    <name evidence="1" type="ORF">K435DRAFT_440040</name>
</gene>
<reference evidence="1 2" key="1">
    <citation type="journal article" date="2019" name="Nat. Ecol. Evol.">
        <title>Megaphylogeny resolves global patterns of mushroom evolution.</title>
        <authorList>
            <person name="Varga T."/>
            <person name="Krizsan K."/>
            <person name="Foldi C."/>
            <person name="Dima B."/>
            <person name="Sanchez-Garcia M."/>
            <person name="Sanchez-Ramirez S."/>
            <person name="Szollosi G.J."/>
            <person name="Szarkandi J.G."/>
            <person name="Papp V."/>
            <person name="Albert L."/>
            <person name="Andreopoulos W."/>
            <person name="Angelini C."/>
            <person name="Antonin V."/>
            <person name="Barry K.W."/>
            <person name="Bougher N.L."/>
            <person name="Buchanan P."/>
            <person name="Buyck B."/>
            <person name="Bense V."/>
            <person name="Catcheside P."/>
            <person name="Chovatia M."/>
            <person name="Cooper J."/>
            <person name="Damon W."/>
            <person name="Desjardin D."/>
            <person name="Finy P."/>
            <person name="Geml J."/>
            <person name="Haridas S."/>
            <person name="Hughes K."/>
            <person name="Justo A."/>
            <person name="Karasinski D."/>
            <person name="Kautmanova I."/>
            <person name="Kiss B."/>
            <person name="Kocsube S."/>
            <person name="Kotiranta H."/>
            <person name="LaButti K.M."/>
            <person name="Lechner B.E."/>
            <person name="Liimatainen K."/>
            <person name="Lipzen A."/>
            <person name="Lukacs Z."/>
            <person name="Mihaltcheva S."/>
            <person name="Morgado L.N."/>
            <person name="Niskanen T."/>
            <person name="Noordeloos M.E."/>
            <person name="Ohm R.A."/>
            <person name="Ortiz-Santana B."/>
            <person name="Ovrebo C."/>
            <person name="Racz N."/>
            <person name="Riley R."/>
            <person name="Savchenko A."/>
            <person name="Shiryaev A."/>
            <person name="Soop K."/>
            <person name="Spirin V."/>
            <person name="Szebenyi C."/>
            <person name="Tomsovsky M."/>
            <person name="Tulloss R.E."/>
            <person name="Uehling J."/>
            <person name="Grigoriev I.V."/>
            <person name="Vagvolgyi C."/>
            <person name="Papp T."/>
            <person name="Martin F.M."/>
            <person name="Miettinen O."/>
            <person name="Hibbett D.S."/>
            <person name="Nagy L.G."/>
        </authorList>
    </citation>
    <scope>NUCLEOTIDE SEQUENCE [LARGE SCALE GENOMIC DNA]</scope>
    <source>
        <strain evidence="1 2">CBS 962.96</strain>
    </source>
</reference>
<evidence type="ECO:0000313" key="1">
    <source>
        <dbReference type="EMBL" id="THU82859.1"/>
    </source>
</evidence>
<protein>
    <submittedName>
        <fullName evidence="1">Uncharacterized protein</fullName>
    </submittedName>
</protein>
<keyword evidence="2" id="KW-1185">Reference proteome</keyword>
<dbReference type="Proteomes" id="UP000297245">
    <property type="component" value="Unassembled WGS sequence"/>
</dbReference>
<dbReference type="AlphaFoldDB" id="A0A4S8L324"/>
<organism evidence="1 2">
    <name type="scientific">Dendrothele bispora (strain CBS 962.96)</name>
    <dbReference type="NCBI Taxonomy" id="1314807"/>
    <lineage>
        <taxon>Eukaryota</taxon>
        <taxon>Fungi</taxon>
        <taxon>Dikarya</taxon>
        <taxon>Basidiomycota</taxon>
        <taxon>Agaricomycotina</taxon>
        <taxon>Agaricomycetes</taxon>
        <taxon>Agaricomycetidae</taxon>
        <taxon>Agaricales</taxon>
        <taxon>Agaricales incertae sedis</taxon>
        <taxon>Dendrothele</taxon>
    </lineage>
</organism>
<name>A0A4S8L324_DENBC</name>
<dbReference type="EMBL" id="ML179703">
    <property type="protein sequence ID" value="THU82859.1"/>
    <property type="molecule type" value="Genomic_DNA"/>
</dbReference>
<proteinExistence type="predicted"/>
<accession>A0A4S8L324</accession>
<sequence>MISIHTLVSCYALLFALVICSRVFLSYLEDVGDLFSPIPSLFSGSSIEALSSLEFEHFLSLLSLLTWTHRILYITHT</sequence>
<evidence type="ECO:0000313" key="2">
    <source>
        <dbReference type="Proteomes" id="UP000297245"/>
    </source>
</evidence>